<dbReference type="EMBL" id="CP049212">
    <property type="protein sequence ID" value="QTG03905.1"/>
    <property type="molecule type" value="Genomic_DNA"/>
</dbReference>
<geneLocation type="plasmid" evidence="2 3">
    <name>pW2_73_5</name>
</geneLocation>
<feature type="compositionally biased region" description="Basic and acidic residues" evidence="1">
    <location>
        <begin position="92"/>
        <end position="122"/>
    </location>
</feature>
<evidence type="ECO:0000313" key="3">
    <source>
        <dbReference type="Proteomes" id="UP000663912"/>
    </source>
</evidence>
<evidence type="ECO:0000256" key="1">
    <source>
        <dbReference type="SAM" id="MobiDB-lite"/>
    </source>
</evidence>
<proteinExistence type="predicted"/>
<keyword evidence="2" id="KW-0614">Plasmid</keyword>
<protein>
    <submittedName>
        <fullName evidence="2">Uncharacterized protein</fullName>
    </submittedName>
</protein>
<organism evidence="2 3">
    <name type="scientific">Agrobacterium rubi</name>
    <dbReference type="NCBI Taxonomy" id="28099"/>
    <lineage>
        <taxon>Bacteria</taxon>
        <taxon>Pseudomonadati</taxon>
        <taxon>Pseudomonadota</taxon>
        <taxon>Alphaproteobacteria</taxon>
        <taxon>Hyphomicrobiales</taxon>
        <taxon>Rhizobiaceae</taxon>
        <taxon>Rhizobium/Agrobacterium group</taxon>
        <taxon>Agrobacterium</taxon>
    </lineage>
</organism>
<reference evidence="2" key="1">
    <citation type="submission" date="2020-02" db="EMBL/GenBank/DDBJ databases">
        <title>Unexpected conservation and global transmission of agrobacterial virulence plasmids.</title>
        <authorList>
            <person name="Weisberg A.J."/>
            <person name="Davis E.W. II"/>
            <person name="Tabima J.R."/>
            <person name="Belcher M.S."/>
            <person name="Miller M."/>
            <person name="Kuo C.-H."/>
            <person name="Loper J.E."/>
            <person name="Grunwald N.J."/>
            <person name="Putnam M.L."/>
            <person name="Chang J.H."/>
        </authorList>
    </citation>
    <scope>NUCLEOTIDE SEQUENCE</scope>
    <source>
        <strain evidence="2">W2/73</strain>
        <plasmid evidence="2">pW2_73_5</plasmid>
    </source>
</reference>
<sequence length="147" mass="16305">MSKAFQSFEESKQDHEAVAREKNDAHREKQKANQEKLTGENRSAMQDGIAESDSGASSAVSEAESAWQSKVASVEAEHQREASAGHATPLSIDRKAAYLAVRERQEQSATQEKEFDRAEAYHAARAGGRPIDGQQRGTDDRDDRFDR</sequence>
<name>A0AAE7R8W6_9HYPH</name>
<accession>A0AAE7R8W6</accession>
<dbReference type="KEGG" id="arui:G6M88_26010"/>
<feature type="region of interest" description="Disordered" evidence="1">
    <location>
        <begin position="1"/>
        <end position="147"/>
    </location>
</feature>
<dbReference type="AlphaFoldDB" id="A0AAE7R8W6"/>
<dbReference type="RefSeq" id="WP_065698995.1">
    <property type="nucleotide sequence ID" value="NZ_CP049212.1"/>
</dbReference>
<feature type="compositionally biased region" description="Basic and acidic residues" evidence="1">
    <location>
        <begin position="137"/>
        <end position="147"/>
    </location>
</feature>
<gene>
    <name evidence="2" type="ORF">G6M88_26010</name>
</gene>
<feature type="compositionally biased region" description="Low complexity" evidence="1">
    <location>
        <begin position="51"/>
        <end position="66"/>
    </location>
</feature>
<dbReference type="Proteomes" id="UP000663912">
    <property type="component" value="Plasmid pW2_73_5"/>
</dbReference>
<feature type="compositionally biased region" description="Basic and acidic residues" evidence="1">
    <location>
        <begin position="9"/>
        <end position="39"/>
    </location>
</feature>
<evidence type="ECO:0000313" key="2">
    <source>
        <dbReference type="EMBL" id="QTG03905.1"/>
    </source>
</evidence>